<dbReference type="InterPro" id="IPR036640">
    <property type="entry name" value="ABC1_TM_sf"/>
</dbReference>
<protein>
    <submittedName>
        <fullName evidence="9">ABC transporter transmembrane domain-containing protein</fullName>
    </submittedName>
</protein>
<keyword evidence="2 6" id="KW-0812">Transmembrane</keyword>
<dbReference type="Pfam" id="PF00664">
    <property type="entry name" value="ABC_membrane"/>
    <property type="match status" value="1"/>
</dbReference>
<evidence type="ECO:0000313" key="9">
    <source>
        <dbReference type="EMBL" id="MFF4523142.1"/>
    </source>
</evidence>
<dbReference type="RefSeq" id="WP_387887316.1">
    <property type="nucleotide sequence ID" value="NZ_JBIAWJ010000008.1"/>
</dbReference>
<sequence>MRGWMVSRYAGRCRPATSQGCGVSATEGIELSIMQRIPVLGPGGLDHRSAARFLLALVGKQKAATLWGAVTSAVWMTSQALIPVAIGRAIDGGIARNDSGEVVWWSMAVLLLGVIRATSGIAFYRHSIITRTVSASLTVRMVTRHVTRLGASLPRRQDADDLIATSTSDGTTIGVGLLYAGRIMGAVVAVAAVTVAMLTVSVPLGLLVLVTVPVLSGLSSLLLRPLHRHQDNYRSLQGRLAGRAIDIASGLRVLRGVGGERQFAARFRSDSAQLRSADVGVARAEADYEAARVLVPGLVTVIVTYTAALFALDQRLTIGQVIAFYGFATFLAMPLTDFMEGTSQVTRALVAARRVTRLLNVEPWQGKTPDAAATKPRNRGKAHLTDTTSGLAVPPATFMAVACADPSDADALARRLARFEDSGDPALGGESLASLPIPVVRARVLLGLNSDRFFAGTIREEIAPAGTVDTADITAALRIACATDVIDALPDGLDTRMTGRGRTFSGGQLQRLRLTRALLADAEFTVLVEPTNAVDAYTEYRVAENLARFHETHPEGRSTVVFTLSPLLLQRAHRVAYVEDGRVIAAGTHDDMLESHSAYRMLVARDDASRVGK</sequence>
<feature type="domain" description="ABC transporter" evidence="7">
    <location>
        <begin position="340"/>
        <end position="605"/>
    </location>
</feature>
<dbReference type="InterPro" id="IPR039421">
    <property type="entry name" value="Type_1_exporter"/>
</dbReference>
<dbReference type="Gene3D" id="1.20.1560.10">
    <property type="entry name" value="ABC transporter type 1, transmembrane domain"/>
    <property type="match status" value="1"/>
</dbReference>
<dbReference type="PANTHER" id="PTHR43394:SF1">
    <property type="entry name" value="ATP-BINDING CASSETTE SUB-FAMILY B MEMBER 10, MITOCHONDRIAL"/>
    <property type="match status" value="1"/>
</dbReference>
<evidence type="ECO:0000256" key="1">
    <source>
        <dbReference type="ARBA" id="ARBA00004651"/>
    </source>
</evidence>
<evidence type="ECO:0000256" key="3">
    <source>
        <dbReference type="ARBA" id="ARBA00022989"/>
    </source>
</evidence>
<dbReference type="PROSITE" id="PS50929">
    <property type="entry name" value="ABC_TM1F"/>
    <property type="match status" value="1"/>
</dbReference>
<dbReference type="InterPro" id="IPR027417">
    <property type="entry name" value="P-loop_NTPase"/>
</dbReference>
<feature type="domain" description="ABC transmembrane type-1" evidence="8">
    <location>
        <begin position="66"/>
        <end position="347"/>
    </location>
</feature>
<dbReference type="SUPFAM" id="SSF52540">
    <property type="entry name" value="P-loop containing nucleoside triphosphate hydrolases"/>
    <property type="match status" value="1"/>
</dbReference>
<evidence type="ECO:0000313" key="10">
    <source>
        <dbReference type="Proteomes" id="UP001602058"/>
    </source>
</evidence>
<organism evidence="9 10">
    <name type="scientific">Streptomyces bluensis</name>
    <dbReference type="NCBI Taxonomy" id="33897"/>
    <lineage>
        <taxon>Bacteria</taxon>
        <taxon>Bacillati</taxon>
        <taxon>Actinomycetota</taxon>
        <taxon>Actinomycetes</taxon>
        <taxon>Kitasatosporales</taxon>
        <taxon>Streptomycetaceae</taxon>
        <taxon>Streptomyces</taxon>
    </lineage>
</organism>
<feature type="transmembrane region" description="Helical" evidence="6">
    <location>
        <begin position="102"/>
        <end position="124"/>
    </location>
</feature>
<keyword evidence="10" id="KW-1185">Reference proteome</keyword>
<comment type="caution">
    <text evidence="9">The sequence shown here is derived from an EMBL/GenBank/DDBJ whole genome shotgun (WGS) entry which is preliminary data.</text>
</comment>
<dbReference type="EMBL" id="JBIAWJ010000008">
    <property type="protein sequence ID" value="MFF4523142.1"/>
    <property type="molecule type" value="Genomic_DNA"/>
</dbReference>
<dbReference type="Gene3D" id="3.40.50.300">
    <property type="entry name" value="P-loop containing nucleotide triphosphate hydrolases"/>
    <property type="match status" value="1"/>
</dbReference>
<name>A0ABW6UIX8_9ACTN</name>
<evidence type="ECO:0000259" key="7">
    <source>
        <dbReference type="PROSITE" id="PS50893"/>
    </source>
</evidence>
<reference evidence="9 10" key="1">
    <citation type="submission" date="2024-10" db="EMBL/GenBank/DDBJ databases">
        <title>The Natural Products Discovery Center: Release of the First 8490 Sequenced Strains for Exploring Actinobacteria Biosynthetic Diversity.</title>
        <authorList>
            <person name="Kalkreuter E."/>
            <person name="Kautsar S.A."/>
            <person name="Yang D."/>
            <person name="Bader C.D."/>
            <person name="Teijaro C.N."/>
            <person name="Fluegel L."/>
            <person name="Davis C.M."/>
            <person name="Simpson J.R."/>
            <person name="Lauterbach L."/>
            <person name="Steele A.D."/>
            <person name="Gui C."/>
            <person name="Meng S."/>
            <person name="Li G."/>
            <person name="Viehrig K."/>
            <person name="Ye F."/>
            <person name="Su P."/>
            <person name="Kiefer A.F."/>
            <person name="Nichols A."/>
            <person name="Cepeda A.J."/>
            <person name="Yan W."/>
            <person name="Fan B."/>
            <person name="Jiang Y."/>
            <person name="Adhikari A."/>
            <person name="Zheng C.-J."/>
            <person name="Schuster L."/>
            <person name="Cowan T.M."/>
            <person name="Smanski M.J."/>
            <person name="Chevrette M.G."/>
            <person name="De Carvalho L.P.S."/>
            <person name="Shen B."/>
        </authorList>
    </citation>
    <scope>NUCLEOTIDE SEQUENCE [LARGE SCALE GENOMIC DNA]</scope>
    <source>
        <strain evidence="9 10">NPDC001390</strain>
    </source>
</reference>
<comment type="subcellular location">
    <subcellularLocation>
        <location evidence="1">Cell membrane</location>
        <topology evidence="1">Multi-pass membrane protein</topology>
    </subcellularLocation>
</comment>
<feature type="transmembrane region" description="Helical" evidence="6">
    <location>
        <begin position="177"/>
        <end position="198"/>
    </location>
</feature>
<evidence type="ECO:0000256" key="4">
    <source>
        <dbReference type="ARBA" id="ARBA00023136"/>
    </source>
</evidence>
<dbReference type="InterPro" id="IPR011527">
    <property type="entry name" value="ABC1_TM_dom"/>
</dbReference>
<dbReference type="Proteomes" id="UP001602058">
    <property type="component" value="Unassembled WGS sequence"/>
</dbReference>
<dbReference type="SUPFAM" id="SSF90123">
    <property type="entry name" value="ABC transporter transmembrane region"/>
    <property type="match status" value="1"/>
</dbReference>
<feature type="region of interest" description="Disordered" evidence="5">
    <location>
        <begin position="366"/>
        <end position="386"/>
    </location>
</feature>
<feature type="transmembrane region" description="Helical" evidence="6">
    <location>
        <begin position="318"/>
        <end position="338"/>
    </location>
</feature>
<feature type="transmembrane region" description="Helical" evidence="6">
    <location>
        <begin position="204"/>
        <end position="223"/>
    </location>
</feature>
<feature type="transmembrane region" description="Helical" evidence="6">
    <location>
        <begin position="66"/>
        <end position="90"/>
    </location>
</feature>
<keyword evidence="4 6" id="KW-0472">Membrane</keyword>
<dbReference type="PROSITE" id="PS50893">
    <property type="entry name" value="ABC_TRANSPORTER_2"/>
    <property type="match status" value="1"/>
</dbReference>
<dbReference type="InterPro" id="IPR003439">
    <property type="entry name" value="ABC_transporter-like_ATP-bd"/>
</dbReference>
<evidence type="ECO:0000256" key="6">
    <source>
        <dbReference type="SAM" id="Phobius"/>
    </source>
</evidence>
<evidence type="ECO:0000256" key="5">
    <source>
        <dbReference type="SAM" id="MobiDB-lite"/>
    </source>
</evidence>
<dbReference type="PANTHER" id="PTHR43394">
    <property type="entry name" value="ATP-DEPENDENT PERMEASE MDL1, MITOCHONDRIAL"/>
    <property type="match status" value="1"/>
</dbReference>
<keyword evidence="3 6" id="KW-1133">Transmembrane helix</keyword>
<evidence type="ECO:0000259" key="8">
    <source>
        <dbReference type="PROSITE" id="PS50929"/>
    </source>
</evidence>
<evidence type="ECO:0000256" key="2">
    <source>
        <dbReference type="ARBA" id="ARBA00022692"/>
    </source>
</evidence>
<accession>A0ABW6UIX8</accession>
<gene>
    <name evidence="9" type="ORF">ACFY1D_17225</name>
</gene>
<feature type="transmembrane region" description="Helical" evidence="6">
    <location>
        <begin position="293"/>
        <end position="312"/>
    </location>
</feature>
<proteinExistence type="predicted"/>